<protein>
    <submittedName>
        <fullName evidence="2">Uncharacterized protein</fullName>
    </submittedName>
</protein>
<feature type="transmembrane region" description="Helical" evidence="1">
    <location>
        <begin position="39"/>
        <end position="59"/>
    </location>
</feature>
<proteinExistence type="predicted"/>
<keyword evidence="1" id="KW-0472">Membrane</keyword>
<keyword evidence="1" id="KW-1133">Transmembrane helix</keyword>
<organism evidence="2 3">
    <name type="scientific">Ceraceosorus bombacis</name>
    <dbReference type="NCBI Taxonomy" id="401625"/>
    <lineage>
        <taxon>Eukaryota</taxon>
        <taxon>Fungi</taxon>
        <taxon>Dikarya</taxon>
        <taxon>Basidiomycota</taxon>
        <taxon>Ustilaginomycotina</taxon>
        <taxon>Exobasidiomycetes</taxon>
        <taxon>Ceraceosorales</taxon>
        <taxon>Ceraceosoraceae</taxon>
        <taxon>Ceraceosorus</taxon>
    </lineage>
</organism>
<dbReference type="EMBL" id="CCYA01000199">
    <property type="protein sequence ID" value="CEH13099.1"/>
    <property type="molecule type" value="Genomic_DNA"/>
</dbReference>
<evidence type="ECO:0000313" key="3">
    <source>
        <dbReference type="Proteomes" id="UP000054845"/>
    </source>
</evidence>
<accession>A0A0P1BCN5</accession>
<reference evidence="2 3" key="1">
    <citation type="submission" date="2014-09" db="EMBL/GenBank/DDBJ databases">
        <authorList>
            <person name="Magalhaes I.L.F."/>
            <person name="Oliveira U."/>
            <person name="Santos F.R."/>
            <person name="Vidigal T.H.D.A."/>
            <person name="Brescovit A.D."/>
            <person name="Santos A.J."/>
        </authorList>
    </citation>
    <scope>NUCLEOTIDE SEQUENCE [LARGE SCALE GENOMIC DNA]</scope>
</reference>
<name>A0A0P1BCN5_9BASI</name>
<keyword evidence="3" id="KW-1185">Reference proteome</keyword>
<sequence length="108" mass="11309">MSANMNNAQVAAFLREHLTAAEWKAREDYASWYATKRRWTVTAGVMFQIGTFMGVATLLPPVGVAAALGGGGACIGAALGLGDAAYAAALEEGAKKWDILHGYGNLYA</sequence>
<dbReference type="OrthoDB" id="10443813at2759"/>
<evidence type="ECO:0000313" key="2">
    <source>
        <dbReference type="EMBL" id="CEH13099.1"/>
    </source>
</evidence>
<evidence type="ECO:0000256" key="1">
    <source>
        <dbReference type="SAM" id="Phobius"/>
    </source>
</evidence>
<keyword evidence="1" id="KW-0812">Transmembrane</keyword>
<dbReference type="Proteomes" id="UP000054845">
    <property type="component" value="Unassembled WGS sequence"/>
</dbReference>
<dbReference type="AlphaFoldDB" id="A0A0P1BCN5"/>
<feature type="transmembrane region" description="Helical" evidence="1">
    <location>
        <begin position="65"/>
        <end position="89"/>
    </location>
</feature>